<evidence type="ECO:0000313" key="1">
    <source>
        <dbReference type="EMBL" id="TFD80803.1"/>
    </source>
</evidence>
<gene>
    <name evidence="1" type="ORF">E3T53_04000</name>
</gene>
<dbReference type="EMBL" id="SOHQ01000013">
    <property type="protein sequence ID" value="TFD80803.1"/>
    <property type="molecule type" value="Genomic_DNA"/>
</dbReference>
<evidence type="ECO:0000313" key="2">
    <source>
        <dbReference type="Proteomes" id="UP000298218"/>
    </source>
</evidence>
<evidence type="ECO:0008006" key="3">
    <source>
        <dbReference type="Google" id="ProtNLM"/>
    </source>
</evidence>
<dbReference type="Proteomes" id="UP000298218">
    <property type="component" value="Unassembled WGS sequence"/>
</dbReference>
<comment type="caution">
    <text evidence="1">The sequence shown here is derived from an EMBL/GenBank/DDBJ whole genome shotgun (WGS) entry which is preliminary data.</text>
</comment>
<name>A0A4Y8KS55_9MICO</name>
<keyword evidence="2" id="KW-1185">Reference proteome</keyword>
<reference evidence="1 2" key="1">
    <citation type="submission" date="2019-03" db="EMBL/GenBank/DDBJ databases">
        <title>Genomics of glacier-inhabiting Cryobacterium strains.</title>
        <authorList>
            <person name="Liu Q."/>
            <person name="Xin Y.-H."/>
        </authorList>
    </citation>
    <scope>NUCLEOTIDE SEQUENCE [LARGE SCALE GENOMIC DNA]</scope>
    <source>
        <strain evidence="1 2">CGMCC 1.4292</strain>
    </source>
</reference>
<accession>A0A4Y8KS55</accession>
<proteinExistence type="predicted"/>
<sequence>MIINARGLTPGQPHAQHLHYSPAAAHTCPPPSADTNGDGMISLAEGVPFYGGVEISLTTSGDSSPSSALALDRMPVATANGILHYKRTFTVAPAQAAEITDFVLVQHGVEDNGYQATLPTDCGAVN</sequence>
<protein>
    <recommendedName>
        <fullName evidence="3">CHRD domain-containing protein</fullName>
    </recommendedName>
</protein>
<dbReference type="RefSeq" id="WP_134173787.1">
    <property type="nucleotide sequence ID" value="NZ_SODI01000001.1"/>
</dbReference>
<organism evidence="1 2">
    <name type="scientific">Cryobacterium psychrophilum</name>
    <dbReference type="NCBI Taxonomy" id="41988"/>
    <lineage>
        <taxon>Bacteria</taxon>
        <taxon>Bacillati</taxon>
        <taxon>Actinomycetota</taxon>
        <taxon>Actinomycetes</taxon>
        <taxon>Micrococcales</taxon>
        <taxon>Microbacteriaceae</taxon>
        <taxon>Cryobacterium</taxon>
    </lineage>
</organism>
<dbReference type="AlphaFoldDB" id="A0A4Y8KS55"/>
<dbReference type="OrthoDB" id="2991218at2"/>